<name>A0A0Q9YI94_9BACI</name>
<protein>
    <submittedName>
        <fullName evidence="1">Uncharacterized protein</fullName>
    </submittedName>
</protein>
<proteinExistence type="predicted"/>
<dbReference type="PATRIC" id="fig|217031.4.peg.1182"/>
<dbReference type="Proteomes" id="UP000077881">
    <property type="component" value="Unassembled WGS sequence"/>
</dbReference>
<dbReference type="EMBL" id="LDJR01000017">
    <property type="protein sequence ID" value="OAK74855.1"/>
    <property type="molecule type" value="Genomic_DNA"/>
</dbReference>
<evidence type="ECO:0000313" key="1">
    <source>
        <dbReference type="EMBL" id="KRG16772.1"/>
    </source>
</evidence>
<reference evidence="2 4" key="1">
    <citation type="submission" date="2015-05" db="EMBL/GenBank/DDBJ databases">
        <title>Comparison of genome.</title>
        <authorList>
            <person name="Zheng Z."/>
            <person name="Sun M."/>
        </authorList>
    </citation>
    <scope>NUCLEOTIDE SEQUENCE [LARGE SCALE GENOMIC DNA]</scope>
    <source>
        <strain evidence="2 4">G25-74</strain>
    </source>
</reference>
<organism evidence="1 3">
    <name type="scientific">Lederbergia galactosidilytica</name>
    <dbReference type="NCBI Taxonomy" id="217031"/>
    <lineage>
        <taxon>Bacteria</taxon>
        <taxon>Bacillati</taxon>
        <taxon>Bacillota</taxon>
        <taxon>Bacilli</taxon>
        <taxon>Bacillales</taxon>
        <taxon>Bacillaceae</taxon>
        <taxon>Lederbergia</taxon>
    </lineage>
</organism>
<dbReference type="EMBL" id="LGPB01000033">
    <property type="protein sequence ID" value="KRG16772.1"/>
    <property type="molecule type" value="Genomic_DNA"/>
</dbReference>
<gene>
    <name evidence="2" type="ORF">ABB05_03420</name>
    <name evidence="1" type="ORF">ACA29_03585</name>
</gene>
<dbReference type="RefSeq" id="WP_057988711.1">
    <property type="nucleotide sequence ID" value="NZ_JAGGKH010000037.1"/>
</dbReference>
<evidence type="ECO:0000313" key="3">
    <source>
        <dbReference type="Proteomes" id="UP000053881"/>
    </source>
</evidence>
<accession>A0A0Q9YI94</accession>
<comment type="caution">
    <text evidence="1">The sequence shown here is derived from an EMBL/GenBank/DDBJ whole genome shotgun (WGS) entry which is preliminary data.</text>
</comment>
<sequence length="67" mass="8046">MKKLGILIRKAREFIGLFLKKQLFIMTELVVKLARVYFDSQVFIIDLHSRMKSFRYKKIDLLLKLLS</sequence>
<keyword evidence="4" id="KW-1185">Reference proteome</keyword>
<evidence type="ECO:0000313" key="2">
    <source>
        <dbReference type="EMBL" id="OAK74855.1"/>
    </source>
</evidence>
<dbReference type="AlphaFoldDB" id="A0A0Q9YI94"/>
<evidence type="ECO:0000313" key="4">
    <source>
        <dbReference type="Proteomes" id="UP000077881"/>
    </source>
</evidence>
<reference evidence="1 3" key="2">
    <citation type="submission" date="2015-06" db="EMBL/GenBank/DDBJ databases">
        <title>Genome sequencing project of Bacillus galactosidilyticus PL133.</title>
        <authorList>
            <person name="Gaiero J."/>
            <person name="Nicol R."/>
            <person name="Habash M."/>
        </authorList>
    </citation>
    <scope>NUCLEOTIDE SEQUENCE [LARGE SCALE GENOMIC DNA]</scope>
    <source>
        <strain evidence="1 3">PL133</strain>
    </source>
</reference>
<dbReference type="Proteomes" id="UP000053881">
    <property type="component" value="Unassembled WGS sequence"/>
</dbReference>